<protein>
    <submittedName>
        <fullName evidence="2">Multidrug efflux pump subunit AcrB</fullName>
    </submittedName>
</protein>
<reference evidence="2 3" key="1">
    <citation type="submission" date="2016-10" db="EMBL/GenBank/DDBJ databases">
        <authorList>
            <person name="de Groot N.N."/>
        </authorList>
    </citation>
    <scope>NUCLEOTIDE SEQUENCE [LARGE SCALE GENOMIC DNA]</scope>
    <source>
        <strain evidence="2 3">DSM 22489</strain>
    </source>
</reference>
<dbReference type="Pfam" id="PF00873">
    <property type="entry name" value="ACR_tran"/>
    <property type="match status" value="1"/>
</dbReference>
<feature type="transmembrane region" description="Helical" evidence="1">
    <location>
        <begin position="1051"/>
        <end position="1074"/>
    </location>
</feature>
<keyword evidence="3" id="KW-1185">Reference proteome</keyword>
<proteinExistence type="predicted"/>
<dbReference type="Gene3D" id="3.30.70.1430">
    <property type="entry name" value="Multidrug efflux transporter AcrB pore domain"/>
    <property type="match status" value="2"/>
</dbReference>
<dbReference type="Gene3D" id="1.20.1640.10">
    <property type="entry name" value="Multidrug efflux transporter AcrB transmembrane domain"/>
    <property type="match status" value="2"/>
</dbReference>
<evidence type="ECO:0000313" key="3">
    <source>
        <dbReference type="Proteomes" id="UP000236728"/>
    </source>
</evidence>
<evidence type="ECO:0000256" key="1">
    <source>
        <dbReference type="SAM" id="Phobius"/>
    </source>
</evidence>
<dbReference type="SUPFAM" id="SSF82693">
    <property type="entry name" value="Multidrug efflux transporter AcrB pore domain, PN1, PN2, PC1 and PC2 subdomains"/>
    <property type="match status" value="2"/>
</dbReference>
<dbReference type="PANTHER" id="PTHR32063">
    <property type="match status" value="1"/>
</dbReference>
<dbReference type="GO" id="GO:0042910">
    <property type="term" value="F:xenobiotic transmembrane transporter activity"/>
    <property type="evidence" value="ECO:0007669"/>
    <property type="project" value="TreeGrafter"/>
</dbReference>
<dbReference type="PANTHER" id="PTHR32063:SF8">
    <property type="entry name" value="CATION EFFLUX PROTEIN"/>
    <property type="match status" value="1"/>
</dbReference>
<feature type="transmembrane region" description="Helical" evidence="1">
    <location>
        <begin position="944"/>
        <end position="964"/>
    </location>
</feature>
<dbReference type="PRINTS" id="PR00702">
    <property type="entry name" value="ACRIFLAVINRP"/>
</dbReference>
<dbReference type="Gene3D" id="3.30.2090.10">
    <property type="entry name" value="Multidrug efflux transporter AcrB TolC docking domain, DN and DC subdomains"/>
    <property type="match status" value="2"/>
</dbReference>
<dbReference type="GO" id="GO:0005886">
    <property type="term" value="C:plasma membrane"/>
    <property type="evidence" value="ECO:0007669"/>
    <property type="project" value="TreeGrafter"/>
</dbReference>
<feature type="transmembrane region" description="Helical" evidence="1">
    <location>
        <begin position="916"/>
        <end position="938"/>
    </location>
</feature>
<dbReference type="InterPro" id="IPR027463">
    <property type="entry name" value="AcrB_DN_DC_subdom"/>
</dbReference>
<gene>
    <name evidence="2" type="ORF">SAMN05421819_0461</name>
</gene>
<name>A0A1H5T3P8_9BACT</name>
<feature type="transmembrane region" description="Helical" evidence="1">
    <location>
        <begin position="12"/>
        <end position="31"/>
    </location>
</feature>
<dbReference type="EMBL" id="FNVA01000001">
    <property type="protein sequence ID" value="SEF57374.1"/>
    <property type="molecule type" value="Genomic_DNA"/>
</dbReference>
<dbReference type="Proteomes" id="UP000236728">
    <property type="component" value="Unassembled WGS sequence"/>
</dbReference>
<evidence type="ECO:0000313" key="2">
    <source>
        <dbReference type="EMBL" id="SEF57374.1"/>
    </source>
</evidence>
<feature type="transmembrane region" description="Helical" evidence="1">
    <location>
        <begin position="976"/>
        <end position="995"/>
    </location>
</feature>
<dbReference type="RefSeq" id="WP_235011295.1">
    <property type="nucleotide sequence ID" value="NZ_FNVA01000001.1"/>
</dbReference>
<dbReference type="Gene3D" id="3.30.70.1440">
    <property type="entry name" value="Multidrug efflux transporter AcrB pore domain"/>
    <property type="match status" value="1"/>
</dbReference>
<dbReference type="SUPFAM" id="SSF82866">
    <property type="entry name" value="Multidrug efflux transporter AcrB transmembrane domain"/>
    <property type="match status" value="2"/>
</dbReference>
<organism evidence="2 3">
    <name type="scientific">Bryocella elongata</name>
    <dbReference type="NCBI Taxonomy" id="863522"/>
    <lineage>
        <taxon>Bacteria</taxon>
        <taxon>Pseudomonadati</taxon>
        <taxon>Acidobacteriota</taxon>
        <taxon>Terriglobia</taxon>
        <taxon>Terriglobales</taxon>
        <taxon>Acidobacteriaceae</taxon>
        <taxon>Bryocella</taxon>
    </lineage>
</organism>
<feature type="transmembrane region" description="Helical" evidence="1">
    <location>
        <begin position="543"/>
        <end position="563"/>
    </location>
</feature>
<keyword evidence="1" id="KW-1133">Transmembrane helix</keyword>
<feature type="transmembrane region" description="Helical" evidence="1">
    <location>
        <begin position="1020"/>
        <end position="1039"/>
    </location>
</feature>
<accession>A0A1H5T3P8</accession>
<feature type="transmembrane region" description="Helical" evidence="1">
    <location>
        <begin position="459"/>
        <end position="478"/>
    </location>
</feature>
<dbReference type="AlphaFoldDB" id="A0A1H5T3P8"/>
<feature type="transmembrane region" description="Helical" evidence="1">
    <location>
        <begin position="360"/>
        <end position="378"/>
    </location>
</feature>
<dbReference type="SUPFAM" id="SSF82714">
    <property type="entry name" value="Multidrug efflux transporter AcrB TolC docking domain, DN and DC subdomains"/>
    <property type="match status" value="2"/>
</dbReference>
<keyword evidence="1" id="KW-0472">Membrane</keyword>
<keyword evidence="1" id="KW-0812">Transmembrane</keyword>
<dbReference type="Gene3D" id="3.30.70.1320">
    <property type="entry name" value="Multidrug efflux transporter AcrB pore domain like"/>
    <property type="match status" value="1"/>
</dbReference>
<feature type="transmembrane region" description="Helical" evidence="1">
    <location>
        <begin position="432"/>
        <end position="452"/>
    </location>
</feature>
<sequence length="1095" mass="118158">MMWLVRVALQRPYTFIVMSLLIAGLGISSVFTMPIDIFPPINIPVVSVIWTYNGISPDDMANRIVTISERAMTTTVNDIEHIESRSYAGVAVIRVYFQPTANVEMGVAQVTAVSQTLLRQFPPGTFPPLIVKYDASSVPILQLGIDSNTLTEQQLADYAQNFIRVDLSSVPGAAVPLPYGGKTRSIMVDANPQAMYAYRVSASDISSALTNQSPILPAGTIKMGTKEYLVRTNSSPSVVQEFNMIPVKSIDGATVYLKDVAHVRDGFQVQTNIVRQDGQRGALLTVLKNGSTSTLSIVSNVRERLPLILAGLPKTLQIKPIFDQSVFVRAAVSDVVREASIAAALTGVMILLFLGSLRSTMIVCISIPLSILSSILILHTLGETINVMTLGGLALAVGILVDDATVEIENTNRNIAMKKPIVKAILDGAEEIATPTLIATLSICIVFIPVFLLSGAAKFLFTPLAMAVVFAMLTSYFLTRTLVPTLMHYLMKPEVPRIERPEDAPARPGDGRIWKTHKAFNHRFEEGRGKYLELLRWCTQHRASFIAIYGAIVLASLLLVLVVGRDFFPSVDAGEIRLHLRAPAGTRIEETEVLFGNVEGEIRKIIPADKLDTILDNIGLPASGINLAFSDTATVGDGDGDILIAMKDGQPSAAYEPLIRNMLRKKFPDCVEFFQPADITTQILNFGLAAPIDVQVGGRDNDGDYKIAKAIRDDISRLPGTTDVNVFQEPNYPEVDVAVDRVKAQQAGLTQRDVVGSMLVSLSASGQLSPNQWVDPKNGVSYPILVQTPQYKLDSMSDLSQTPITSSSGSPYTAVPRAGTLQAPSGGSLAYGNPGAVNNSTELLGNLATFQRSVSLEAIDHYSIRPVYDVLVTPDRRDLGSVASAVQEIIQRHRAQLPGGSTITLRGQVQTMNDSFTRLGIGILCAMMLVYLLMAVNFQSWVDPLIVLSTIPSALAGILWMLFLTRTTLSVPSLMGTLMTIGVATSNAILVVTFANDEQTAGKLPLEAAVSAGHVRMRPVIMTATAMILGMLPMALAFGQGGEQNAPLGRAVIGGLLFVTVSNLLFVPVVYSYLRTTPPVNFEKLIEAEAEGLAP</sequence>
<dbReference type="InterPro" id="IPR001036">
    <property type="entry name" value="Acrflvin-R"/>
</dbReference>